<dbReference type="InterPro" id="IPR011006">
    <property type="entry name" value="CheY-like_superfamily"/>
</dbReference>
<dbReference type="PANTHER" id="PTHR44591:SF24">
    <property type="entry name" value="PROTEIN-GLUTAMATE METHYLESTERASE_PROTEIN-GLUTAMINE GLUTAMINASE 1"/>
    <property type="match status" value="1"/>
</dbReference>
<accession>A0A9X3CKN4</accession>
<dbReference type="SUPFAM" id="SSF103039">
    <property type="entry name" value="CheC-like"/>
    <property type="match status" value="1"/>
</dbReference>
<dbReference type="CDD" id="cd17593">
    <property type="entry name" value="REC_CheC-like"/>
    <property type="match status" value="1"/>
</dbReference>
<evidence type="ECO:0000256" key="2">
    <source>
        <dbReference type="ARBA" id="ARBA00022553"/>
    </source>
</evidence>
<evidence type="ECO:0000256" key="1">
    <source>
        <dbReference type="ARBA" id="ARBA00022500"/>
    </source>
</evidence>
<dbReference type="GO" id="GO:0006935">
    <property type="term" value="P:chemotaxis"/>
    <property type="evidence" value="ECO:0007669"/>
    <property type="project" value="UniProtKB-KW"/>
</dbReference>
<dbReference type="InterPro" id="IPR001789">
    <property type="entry name" value="Sig_transdc_resp-reg_receiver"/>
</dbReference>
<reference evidence="5" key="1">
    <citation type="submission" date="2022-02" db="EMBL/GenBank/DDBJ databases">
        <title>Vibrio sp. nov, a new bacterium isolated from seawater.</title>
        <authorList>
            <person name="Yuan Y."/>
        </authorList>
    </citation>
    <scope>NUCLEOTIDE SEQUENCE</scope>
    <source>
        <strain evidence="5">ZSDZ65</strain>
    </source>
</reference>
<dbReference type="Gene3D" id="3.40.50.2300">
    <property type="match status" value="1"/>
</dbReference>
<dbReference type="InterPro" id="IPR050595">
    <property type="entry name" value="Bact_response_regulator"/>
</dbReference>
<sequence length="320" mass="36120">MQILICDDSSVARKSLERSIEAPKNSHIIFAEDGYQALDILREGSIDLMFLDLTMPKMDGFEVLALMKHESITTNIVVISGDIQQKAQERCYQLGAYAFIEKPLKQDIAEPLFHDLGLKFRLPEHVKQVFTIKQSVERFRETANIALGKGAAIIAQQLKEFIQLPVPTVGDLSFGEVTMMIEDNLSREDNYTVAQRFVGGGMHGEALICITGSDINQVGLRFGFDQGECTRDELVVNLSNVLVSSFLVSMSEQLGVEFSLREPLRIDHFAPQNSMMSDSEYIFTTEYTYDAETLDLNCSVLFMFDQESVDIIHRQMEILH</sequence>
<feature type="domain" description="Response regulatory" evidence="4">
    <location>
        <begin position="2"/>
        <end position="117"/>
    </location>
</feature>
<dbReference type="GO" id="GO:0000160">
    <property type="term" value="P:phosphorelay signal transduction system"/>
    <property type="evidence" value="ECO:0007669"/>
    <property type="project" value="InterPro"/>
</dbReference>
<dbReference type="SMART" id="SM00448">
    <property type="entry name" value="REC"/>
    <property type="match status" value="1"/>
</dbReference>
<evidence type="ECO:0000313" key="6">
    <source>
        <dbReference type="Proteomes" id="UP001155587"/>
    </source>
</evidence>
<organism evidence="5 6">
    <name type="scientific">Vibrio qingdaonensis</name>
    <dbReference type="NCBI Taxonomy" id="2829491"/>
    <lineage>
        <taxon>Bacteria</taxon>
        <taxon>Pseudomonadati</taxon>
        <taxon>Pseudomonadota</taxon>
        <taxon>Gammaproteobacteria</taxon>
        <taxon>Vibrionales</taxon>
        <taxon>Vibrionaceae</taxon>
        <taxon>Vibrio</taxon>
    </lineage>
</organism>
<proteinExistence type="predicted"/>
<keyword evidence="1" id="KW-0145">Chemotaxis</keyword>
<comment type="caution">
    <text evidence="5">The sequence shown here is derived from an EMBL/GenBank/DDBJ whole genome shotgun (WGS) entry which is preliminary data.</text>
</comment>
<dbReference type="EMBL" id="JAKRRY010000002">
    <property type="protein sequence ID" value="MCW8345071.1"/>
    <property type="molecule type" value="Genomic_DNA"/>
</dbReference>
<gene>
    <name evidence="5" type="ORF">MD535_03390</name>
</gene>
<dbReference type="Proteomes" id="UP001155587">
    <property type="component" value="Unassembled WGS sequence"/>
</dbReference>
<name>A0A9X3CKN4_9VIBR</name>
<dbReference type="Gene3D" id="3.40.1550.10">
    <property type="entry name" value="CheC-like"/>
    <property type="match status" value="1"/>
</dbReference>
<keyword evidence="2 3" id="KW-0597">Phosphoprotein</keyword>
<dbReference type="PANTHER" id="PTHR44591">
    <property type="entry name" value="STRESS RESPONSE REGULATOR PROTEIN 1"/>
    <property type="match status" value="1"/>
</dbReference>
<dbReference type="PROSITE" id="PS50110">
    <property type="entry name" value="RESPONSE_REGULATORY"/>
    <property type="match status" value="1"/>
</dbReference>
<evidence type="ECO:0000313" key="5">
    <source>
        <dbReference type="EMBL" id="MCW8345071.1"/>
    </source>
</evidence>
<dbReference type="AlphaFoldDB" id="A0A9X3CKN4"/>
<dbReference type="Pfam" id="PF00072">
    <property type="entry name" value="Response_reg"/>
    <property type="match status" value="1"/>
</dbReference>
<feature type="modified residue" description="4-aspartylphosphate" evidence="3">
    <location>
        <position position="52"/>
    </location>
</feature>
<dbReference type="InterPro" id="IPR028976">
    <property type="entry name" value="CheC-like_sf"/>
</dbReference>
<keyword evidence="6" id="KW-1185">Reference proteome</keyword>
<evidence type="ECO:0000259" key="4">
    <source>
        <dbReference type="PROSITE" id="PS50110"/>
    </source>
</evidence>
<protein>
    <submittedName>
        <fullName evidence="5">Response regulator</fullName>
    </submittedName>
</protein>
<dbReference type="CDD" id="cd17910">
    <property type="entry name" value="CheC_ClassII"/>
    <property type="match status" value="1"/>
</dbReference>
<dbReference type="SUPFAM" id="SSF52172">
    <property type="entry name" value="CheY-like"/>
    <property type="match status" value="1"/>
</dbReference>
<evidence type="ECO:0000256" key="3">
    <source>
        <dbReference type="PROSITE-ProRule" id="PRU00169"/>
    </source>
</evidence>
<dbReference type="RefSeq" id="WP_265673516.1">
    <property type="nucleotide sequence ID" value="NZ_JAKRRY010000002.1"/>
</dbReference>